<dbReference type="Proteomes" id="UP001165580">
    <property type="component" value="Unassembled WGS sequence"/>
</dbReference>
<reference evidence="1" key="1">
    <citation type="submission" date="2022-08" db="EMBL/GenBank/DDBJ databases">
        <authorList>
            <person name="Deng Y."/>
            <person name="Han X.-F."/>
            <person name="Zhang Y.-Q."/>
        </authorList>
    </citation>
    <scope>NUCLEOTIDE SEQUENCE</scope>
    <source>
        <strain evidence="1">CPCC 205716</strain>
    </source>
</reference>
<accession>A0ABT2GEI0</accession>
<name>A0ABT2GEI0_9MICO</name>
<organism evidence="1 2">
    <name type="scientific">Herbiconiux gentiana</name>
    <dbReference type="NCBI Taxonomy" id="2970912"/>
    <lineage>
        <taxon>Bacteria</taxon>
        <taxon>Bacillati</taxon>
        <taxon>Actinomycetota</taxon>
        <taxon>Actinomycetes</taxon>
        <taxon>Micrococcales</taxon>
        <taxon>Microbacteriaceae</taxon>
        <taxon>Herbiconiux</taxon>
    </lineage>
</organism>
<dbReference type="RefSeq" id="WP_259486122.1">
    <property type="nucleotide sequence ID" value="NZ_JANTEZ010000003.1"/>
</dbReference>
<evidence type="ECO:0000313" key="1">
    <source>
        <dbReference type="EMBL" id="MCS5714597.1"/>
    </source>
</evidence>
<gene>
    <name evidence="1" type="ORF">NVV95_08530</name>
</gene>
<dbReference type="Pfam" id="PF13289">
    <property type="entry name" value="SIR2_2"/>
    <property type="match status" value="1"/>
</dbReference>
<evidence type="ECO:0000313" key="2">
    <source>
        <dbReference type="Proteomes" id="UP001165580"/>
    </source>
</evidence>
<protein>
    <submittedName>
        <fullName evidence="1">SIR2 family protein</fullName>
    </submittedName>
</protein>
<keyword evidence="2" id="KW-1185">Reference proteome</keyword>
<comment type="caution">
    <text evidence="1">The sequence shown here is derived from an EMBL/GenBank/DDBJ whole genome shotgun (WGS) entry which is preliminary data.</text>
</comment>
<sequence length="537" mass="59670">MTDGGMDSLDELAELLGASVTLPVLFVGSGLSRRYLGSPDWEGLVQYAASLTQFPFDYYSGQLRADTPKEDRLPLIATLIAQQFHQEWWTTEKYKDLRENNVEPLPDGGDPLKLMIARHIASLGDEPELEVSVEREKLGRVKAHAIITTNYDRVLEESFPDFSVFVGQQDVLFASPQYVGEIYKIHGSVEKPTSLVFTGDDYVAYRKKNPYLIAKIMTLFVEHPVIFVGYSLRDPHILELLGTLVSCLSPEQLDTFNQRLIFVGRVSAARAKGLSSSSITVPGYTFGVQEFGIDDFGGVYDVLAELPEQYPVKLLRNLSERVTQMAYSDTSSERVHVLPLQEGEDIDDVQVVVGVGAFERLGEKGYTAYSRAELFLDMIAGATDHNIEHIGSLISHSFRNAKFSPIFYPRFLAELHGVPLEETTLPTRARALLGGETVLEPYPGKRPEGWAEMGFRELLIAHPKYAENLSTGCAYDEEDVIALGKYLWPKLVGNSAPGTPLAKAGSKFDRLVYGDDFAGDVGALRARVQVELGRPRY</sequence>
<proteinExistence type="predicted"/>
<dbReference type="EMBL" id="JANTEZ010000003">
    <property type="protein sequence ID" value="MCS5714597.1"/>
    <property type="molecule type" value="Genomic_DNA"/>
</dbReference>